<proteinExistence type="predicted"/>
<name>A0ABY7HU16_9GAMM</name>
<keyword evidence="2" id="KW-1185">Reference proteome</keyword>
<dbReference type="Proteomes" id="UP001164712">
    <property type="component" value="Chromosome"/>
</dbReference>
<reference evidence="1" key="1">
    <citation type="submission" date="2022-12" db="EMBL/GenBank/DDBJ databases">
        <title>Complete genome sequence of an Australian strain of Rouxiella badensis DAR84756 and resolution of the R. badensis DSM100043 and R. chamberiensis DSM28324 genomes.</title>
        <authorList>
            <person name="Paul S."/>
            <person name="Anderson P.J."/>
            <person name="Maynard G."/>
            <person name="Dyall-Smith M."/>
            <person name="Kudinha T."/>
        </authorList>
    </citation>
    <scope>NUCLEOTIDE SEQUENCE</scope>
    <source>
        <strain evidence="1">DSM 28324</strain>
    </source>
</reference>
<accession>A0ABY7HU16</accession>
<gene>
    <name evidence="1" type="ORF">O1V66_10685</name>
</gene>
<sequence>MAFMIMEKPAKVVASYRVVGPYEKSVKEGFAALTPGRKNTGWAKANG</sequence>
<dbReference type="RefSeq" id="WP_269128315.1">
    <property type="nucleotide sequence ID" value="NZ_CP114058.1"/>
</dbReference>
<evidence type="ECO:0000313" key="2">
    <source>
        <dbReference type="Proteomes" id="UP001164712"/>
    </source>
</evidence>
<dbReference type="EMBL" id="CP114058">
    <property type="protein sequence ID" value="WAT02917.1"/>
    <property type="molecule type" value="Genomic_DNA"/>
</dbReference>
<organism evidence="1 2">
    <name type="scientific">Rouxiella chamberiensis</name>
    <dbReference type="NCBI Taxonomy" id="1513468"/>
    <lineage>
        <taxon>Bacteria</taxon>
        <taxon>Pseudomonadati</taxon>
        <taxon>Pseudomonadota</taxon>
        <taxon>Gammaproteobacteria</taxon>
        <taxon>Enterobacterales</taxon>
        <taxon>Yersiniaceae</taxon>
        <taxon>Rouxiella</taxon>
    </lineage>
</organism>
<evidence type="ECO:0000313" key="1">
    <source>
        <dbReference type="EMBL" id="WAT02917.1"/>
    </source>
</evidence>
<protein>
    <submittedName>
        <fullName evidence="1">Uncharacterized protein</fullName>
    </submittedName>
</protein>